<comment type="cofactor">
    <cofactor evidence="2">
        <name>Zn(2+)</name>
        <dbReference type="ChEBI" id="CHEBI:29105"/>
    </cofactor>
</comment>
<evidence type="ECO:0000313" key="14">
    <source>
        <dbReference type="EMBL" id="SHK45054.1"/>
    </source>
</evidence>
<evidence type="ECO:0000256" key="4">
    <source>
        <dbReference type="ARBA" id="ARBA00012564"/>
    </source>
</evidence>
<dbReference type="GO" id="GO:0016020">
    <property type="term" value="C:membrane"/>
    <property type="evidence" value="ECO:0007669"/>
    <property type="project" value="TreeGrafter"/>
</dbReference>
<keyword evidence="9" id="KW-0378">Hydrolase</keyword>
<gene>
    <name evidence="14" type="ORF">SAMN04488028_10548</name>
</gene>
<dbReference type="PANTHER" id="PTHR11533">
    <property type="entry name" value="PROTEASE M1 ZINC METALLOPROTEASE"/>
    <property type="match status" value="1"/>
</dbReference>
<dbReference type="SUPFAM" id="SSF55486">
    <property type="entry name" value="Metalloproteases ('zincins'), catalytic domain"/>
    <property type="match status" value="1"/>
</dbReference>
<dbReference type="Pfam" id="PF01433">
    <property type="entry name" value="Peptidase_M1"/>
    <property type="match status" value="1"/>
</dbReference>
<comment type="similarity">
    <text evidence="3">Belongs to the peptidase M1 family.</text>
</comment>
<dbReference type="PROSITE" id="PS51257">
    <property type="entry name" value="PROKAR_LIPOPROTEIN"/>
    <property type="match status" value="1"/>
</dbReference>
<dbReference type="GO" id="GO:0005615">
    <property type="term" value="C:extracellular space"/>
    <property type="evidence" value="ECO:0007669"/>
    <property type="project" value="TreeGrafter"/>
</dbReference>
<dbReference type="CDD" id="cd09602">
    <property type="entry name" value="M1_APN"/>
    <property type="match status" value="1"/>
</dbReference>
<keyword evidence="6 14" id="KW-0031">Aminopeptidase</keyword>
<dbReference type="InterPro" id="IPR027268">
    <property type="entry name" value="Peptidase_M4/M1_CTD_sf"/>
</dbReference>
<reference evidence="15" key="1">
    <citation type="submission" date="2016-11" db="EMBL/GenBank/DDBJ databases">
        <authorList>
            <person name="Varghese N."/>
            <person name="Submissions S."/>
        </authorList>
    </citation>
    <scope>NUCLEOTIDE SEQUENCE [LARGE SCALE GENOMIC DNA]</scope>
    <source>
        <strain evidence="15">DSM 26134</strain>
    </source>
</reference>
<feature type="domain" description="Peptidase M1 membrane alanine aminopeptidase" evidence="12">
    <location>
        <begin position="249"/>
        <end position="460"/>
    </location>
</feature>
<dbReference type="GO" id="GO:0016285">
    <property type="term" value="F:alanyl aminopeptidase activity"/>
    <property type="evidence" value="ECO:0007669"/>
    <property type="project" value="UniProtKB-EC"/>
</dbReference>
<dbReference type="EMBL" id="FRAA01000005">
    <property type="protein sequence ID" value="SHK45054.1"/>
    <property type="molecule type" value="Genomic_DNA"/>
</dbReference>
<organism evidence="14 15">
    <name type="scientific">Reichenbachiella agariperforans</name>
    <dbReference type="NCBI Taxonomy" id="156994"/>
    <lineage>
        <taxon>Bacteria</taxon>
        <taxon>Pseudomonadati</taxon>
        <taxon>Bacteroidota</taxon>
        <taxon>Cytophagia</taxon>
        <taxon>Cytophagales</taxon>
        <taxon>Reichenbachiellaceae</taxon>
        <taxon>Reichenbachiella</taxon>
    </lineage>
</organism>
<keyword evidence="10" id="KW-0862">Zinc</keyword>
<dbReference type="InterPro" id="IPR045357">
    <property type="entry name" value="Aminopeptidase_N-like_N"/>
</dbReference>
<evidence type="ECO:0000256" key="8">
    <source>
        <dbReference type="ARBA" id="ARBA00022723"/>
    </source>
</evidence>
<dbReference type="STRING" id="156994.SAMN04488028_10548"/>
<evidence type="ECO:0000256" key="9">
    <source>
        <dbReference type="ARBA" id="ARBA00022801"/>
    </source>
</evidence>
<dbReference type="Gene3D" id="1.10.390.10">
    <property type="entry name" value="Neutral Protease Domain 2"/>
    <property type="match status" value="1"/>
</dbReference>
<evidence type="ECO:0000256" key="5">
    <source>
        <dbReference type="ARBA" id="ARBA00015611"/>
    </source>
</evidence>
<evidence type="ECO:0000256" key="11">
    <source>
        <dbReference type="ARBA" id="ARBA00023049"/>
    </source>
</evidence>
<dbReference type="GO" id="GO:0042277">
    <property type="term" value="F:peptide binding"/>
    <property type="evidence" value="ECO:0007669"/>
    <property type="project" value="TreeGrafter"/>
</dbReference>
<proteinExistence type="inferred from homology"/>
<dbReference type="InterPro" id="IPR014782">
    <property type="entry name" value="Peptidase_M1_dom"/>
</dbReference>
<sequence>MRSILFWLWLGAMVGVSCSERPKRTLVPGVSKELADDRAKWIKSIHYDLHFTIPKDQNEVVLGQATLSFKIKTPKDLILDFTEGKQHITKWIVNGETEEVYEENEHLFIPSDQLKSGYNEIEIDFVAGAEALNRTEDYMYTLFVPNKASSAFPCFDQPNLKSTFSLSLDYPSGWSSMANAKVKEETVHGDQVKVVFEKTEAISTYLFAFVVGDFDKQVLSNGTFSMEVMHREPIDSMLETNLDEILRLHVQSLAWLESYTGIAYPFQKFGVSLIPGFQFGGMEHPGVIDYKASLLMLESSATAEAERRRAALIAHETAHMWFGNYVTMTWFDDVWMKEVFASFMADKIVAQLYPEVNDDLVFLYDHYPSAYAVDRTAGTVPIRQPLANLNQAANMYSNIIYDKAPIMMRQLEQRVGERVLQSALTDYLDSFSYSNADWEDLMTILQRVSGEDLSAFNQAWVYQTGMPFFELKEVRSEAVNEFDIIQHDPKGEGRVWPQYSDIMFSDEVGFVKENLTLDKIHTVLPINATVEDSRMILLNAGGQGYGVFTHGLGYIKGEFLFNRARVDLSRYEDDLTRGAAYINLHEYLLQEGFHPQLYFYFLQNYLREEKNEMIIAYLLSNLEQVYDQFFNGSMRADNVAQIESTLLAKLDAVEDVQVKTSLFNAYIRMASSPEAVDRMKQFWESEGLPDGIMLSSRQFESLALNIALKGTAEDESYIDWQIDRMDNEDRIKRLQFIQPAVSHDSAVRMSFFEGLKKPANRKNEPWVISALYYLHHPIRNEASVAMIAPSLQLLAELQQTGDIFFTKRWLDQTLYGYNSATAVQTVRDFIETAPLDVHTRNKLLQSSDLLFRSEKNLSEYLGE</sequence>
<evidence type="ECO:0000256" key="6">
    <source>
        <dbReference type="ARBA" id="ARBA00022438"/>
    </source>
</evidence>
<feature type="domain" description="Aminopeptidase N-like N-terminal" evidence="13">
    <location>
        <begin position="44"/>
        <end position="206"/>
    </location>
</feature>
<dbReference type="Proteomes" id="UP000184474">
    <property type="component" value="Unassembled WGS sequence"/>
</dbReference>
<dbReference type="GO" id="GO:0008270">
    <property type="term" value="F:zinc ion binding"/>
    <property type="evidence" value="ECO:0007669"/>
    <property type="project" value="InterPro"/>
</dbReference>
<dbReference type="Gene3D" id="2.60.40.1730">
    <property type="entry name" value="tricorn interacting facor f3 domain"/>
    <property type="match status" value="1"/>
</dbReference>
<dbReference type="EC" id="3.4.11.2" evidence="4"/>
<dbReference type="SUPFAM" id="SSF63737">
    <property type="entry name" value="Leukotriene A4 hydrolase N-terminal domain"/>
    <property type="match status" value="1"/>
</dbReference>
<accession>A0A1M6SJV4</accession>
<protein>
    <recommendedName>
        <fullName evidence="5">Aminopeptidase N</fullName>
        <ecNumber evidence="4">3.4.11.2</ecNumber>
    </recommendedName>
</protein>
<keyword evidence="8" id="KW-0479">Metal-binding</keyword>
<dbReference type="GO" id="GO:0043171">
    <property type="term" value="P:peptide catabolic process"/>
    <property type="evidence" value="ECO:0007669"/>
    <property type="project" value="TreeGrafter"/>
</dbReference>
<evidence type="ECO:0000313" key="15">
    <source>
        <dbReference type="Proteomes" id="UP000184474"/>
    </source>
</evidence>
<name>A0A1M6SJV4_REIAG</name>
<dbReference type="GO" id="GO:0006508">
    <property type="term" value="P:proteolysis"/>
    <property type="evidence" value="ECO:0007669"/>
    <property type="project" value="UniProtKB-KW"/>
</dbReference>
<dbReference type="PANTHER" id="PTHR11533:SF174">
    <property type="entry name" value="PUROMYCIN-SENSITIVE AMINOPEPTIDASE-RELATED"/>
    <property type="match status" value="1"/>
</dbReference>
<dbReference type="Pfam" id="PF17900">
    <property type="entry name" value="Peptidase_M1_N"/>
    <property type="match status" value="1"/>
</dbReference>
<dbReference type="InterPro" id="IPR050344">
    <property type="entry name" value="Peptidase_M1_aminopeptidases"/>
</dbReference>
<dbReference type="InterPro" id="IPR042097">
    <property type="entry name" value="Aminopeptidase_N-like_N_sf"/>
</dbReference>
<evidence type="ECO:0000259" key="12">
    <source>
        <dbReference type="Pfam" id="PF01433"/>
    </source>
</evidence>
<keyword evidence="7" id="KW-0645">Protease</keyword>
<keyword evidence="11" id="KW-0482">Metalloprotease</keyword>
<evidence type="ECO:0000256" key="10">
    <source>
        <dbReference type="ARBA" id="ARBA00022833"/>
    </source>
</evidence>
<evidence type="ECO:0000256" key="1">
    <source>
        <dbReference type="ARBA" id="ARBA00000098"/>
    </source>
</evidence>
<comment type="catalytic activity">
    <reaction evidence="1">
        <text>Release of an N-terminal amino acid, Xaa-|-Yaa- from a peptide, amide or arylamide. Xaa is preferably Ala, but may be most amino acids including Pro (slow action). When a terminal hydrophobic residue is followed by a prolyl residue, the two may be released as an intact Xaa-Pro dipeptide.</text>
        <dbReference type="EC" id="3.4.11.2"/>
    </reaction>
</comment>
<keyword evidence="15" id="KW-1185">Reference proteome</keyword>
<dbReference type="PRINTS" id="PR00756">
    <property type="entry name" value="ALADIPTASE"/>
</dbReference>
<evidence type="ECO:0000259" key="13">
    <source>
        <dbReference type="Pfam" id="PF17900"/>
    </source>
</evidence>
<evidence type="ECO:0000256" key="2">
    <source>
        <dbReference type="ARBA" id="ARBA00001947"/>
    </source>
</evidence>
<evidence type="ECO:0000256" key="7">
    <source>
        <dbReference type="ARBA" id="ARBA00022670"/>
    </source>
</evidence>
<dbReference type="AlphaFoldDB" id="A0A1M6SJV4"/>
<dbReference type="InterPro" id="IPR001930">
    <property type="entry name" value="Peptidase_M1"/>
</dbReference>
<dbReference type="GO" id="GO:0070006">
    <property type="term" value="F:metalloaminopeptidase activity"/>
    <property type="evidence" value="ECO:0007669"/>
    <property type="project" value="TreeGrafter"/>
</dbReference>
<evidence type="ECO:0000256" key="3">
    <source>
        <dbReference type="ARBA" id="ARBA00010136"/>
    </source>
</evidence>
<dbReference type="GO" id="GO:0005737">
    <property type="term" value="C:cytoplasm"/>
    <property type="evidence" value="ECO:0007669"/>
    <property type="project" value="TreeGrafter"/>
</dbReference>
<dbReference type="RefSeq" id="WP_073123073.1">
    <property type="nucleotide sequence ID" value="NZ_FRAA01000005.1"/>
</dbReference>